<evidence type="ECO:0000313" key="2">
    <source>
        <dbReference type="Proteomes" id="UP000247755"/>
    </source>
</evidence>
<keyword evidence="1" id="KW-0969">Cilium</keyword>
<name>A0A318IN71_BURPY</name>
<keyword evidence="1" id="KW-0966">Cell projection</keyword>
<comment type="caution">
    <text evidence="1">The sequence shown here is derived from an EMBL/GenBank/DDBJ whole genome shotgun (WGS) entry which is preliminary data.</text>
</comment>
<sequence length="149" mass="16080">MSDTIFAIARSGLDVERQRLELIARNFANAGIALDPAAEPYRPLRLVSASNVAPAFPDALRHASNTVPADRLAGTRALGVETLDIPPRVVRDPAHPHADAQGLVRYPGLDHAAEMALLVQTLRTYEANVVMFNAARSMYLRALDIGGQS</sequence>
<accession>A0A318IN71</accession>
<dbReference type="RefSeq" id="WP_072437364.1">
    <property type="nucleotide sequence ID" value="NZ_QJJY01000006.1"/>
</dbReference>
<keyword evidence="1" id="KW-0282">Flagellum</keyword>
<gene>
    <name evidence="1" type="ORF">NA66_100691</name>
</gene>
<dbReference type="Proteomes" id="UP000247755">
    <property type="component" value="Unassembled WGS sequence"/>
</dbReference>
<reference evidence="1 2" key="1">
    <citation type="submission" date="2018-05" db="EMBL/GenBank/DDBJ databases">
        <title>Comparative genomics of bacterial root endophytes of switchgrass collected from native prairies over two seasons.</title>
        <authorList>
            <person name="Tang Y."/>
        </authorList>
    </citation>
    <scope>NUCLEOTIDE SEQUENCE [LARGE SCALE GENOMIC DNA]</scope>
    <source>
        <strain evidence="1 2">NFIX32</strain>
    </source>
</reference>
<dbReference type="EMBL" id="QJJY01000006">
    <property type="protein sequence ID" value="PXX35451.1"/>
    <property type="molecule type" value="Genomic_DNA"/>
</dbReference>
<dbReference type="AlphaFoldDB" id="A0A318IN71"/>
<protein>
    <submittedName>
        <fullName evidence="1">Flagellar basal-body rod protein FlgC</fullName>
    </submittedName>
</protein>
<evidence type="ECO:0000313" key="1">
    <source>
        <dbReference type="EMBL" id="PXX35451.1"/>
    </source>
</evidence>
<organism evidence="1 2">
    <name type="scientific">Burkholderia pyrrocinia</name>
    <name type="common">Pseudomonas pyrrocinia</name>
    <dbReference type="NCBI Taxonomy" id="60550"/>
    <lineage>
        <taxon>Bacteria</taxon>
        <taxon>Pseudomonadati</taxon>
        <taxon>Pseudomonadota</taxon>
        <taxon>Betaproteobacteria</taxon>
        <taxon>Burkholderiales</taxon>
        <taxon>Burkholderiaceae</taxon>
        <taxon>Burkholderia</taxon>
        <taxon>Burkholderia cepacia complex</taxon>
    </lineage>
</organism>
<proteinExistence type="predicted"/>